<protein>
    <recommendedName>
        <fullName evidence="3">DUF4279 domain-containing protein</fullName>
    </recommendedName>
</protein>
<organism evidence="1 2">
    <name type="scientific">Enterococcus wangshanyuanii</name>
    <dbReference type="NCBI Taxonomy" id="2005703"/>
    <lineage>
        <taxon>Bacteria</taxon>
        <taxon>Bacillati</taxon>
        <taxon>Bacillota</taxon>
        <taxon>Bacilli</taxon>
        <taxon>Lactobacillales</taxon>
        <taxon>Enterococcaceae</taxon>
        <taxon>Enterococcus</taxon>
    </lineage>
</organism>
<comment type="caution">
    <text evidence="1">The sequence shown here is derived from an EMBL/GenBank/DDBJ whole genome shotgun (WGS) entry which is preliminary data.</text>
</comment>
<name>A0ABQ1PIC9_9ENTE</name>
<accession>A0ABQ1PIC9</accession>
<gene>
    <name evidence="1" type="ORF">GCM10011573_28920</name>
</gene>
<dbReference type="InterPro" id="IPR025459">
    <property type="entry name" value="DUF4279"/>
</dbReference>
<dbReference type="EMBL" id="BMKI01000007">
    <property type="protein sequence ID" value="GGC97596.1"/>
    <property type="molecule type" value="Genomic_DNA"/>
</dbReference>
<dbReference type="Proteomes" id="UP000630615">
    <property type="component" value="Unassembled WGS sequence"/>
</dbReference>
<dbReference type="Pfam" id="PF14106">
    <property type="entry name" value="DUF4279"/>
    <property type="match status" value="1"/>
</dbReference>
<evidence type="ECO:0000313" key="1">
    <source>
        <dbReference type="EMBL" id="GGC97596.1"/>
    </source>
</evidence>
<keyword evidence="2" id="KW-1185">Reference proteome</keyword>
<evidence type="ECO:0008006" key="3">
    <source>
        <dbReference type="Google" id="ProtNLM"/>
    </source>
</evidence>
<dbReference type="RefSeq" id="WP_157894296.1">
    <property type="nucleotide sequence ID" value="NZ_BMKI01000007.1"/>
</dbReference>
<sequence>MELPKIEISFVAVGKNFDLTNMTRILEVQPTEVRTKDDWPDAIKNNTNLPEEYQPRHSWSYSKTFHEMYDFTLAYQEILSKFKPKTSILKKMADAEPIKYAVVLSIDCYDGDFPAMVVDIPMIHFLNDINAEISFDIITYEEDSGS</sequence>
<evidence type="ECO:0000313" key="2">
    <source>
        <dbReference type="Proteomes" id="UP000630615"/>
    </source>
</evidence>
<reference evidence="2" key="1">
    <citation type="journal article" date="2019" name="Int. J. Syst. Evol. Microbiol.">
        <title>The Global Catalogue of Microorganisms (GCM) 10K type strain sequencing project: providing services to taxonomists for standard genome sequencing and annotation.</title>
        <authorList>
            <consortium name="The Broad Institute Genomics Platform"/>
            <consortium name="The Broad Institute Genome Sequencing Center for Infectious Disease"/>
            <person name="Wu L."/>
            <person name="Ma J."/>
        </authorList>
    </citation>
    <scope>NUCLEOTIDE SEQUENCE [LARGE SCALE GENOMIC DNA]</scope>
    <source>
        <strain evidence="2">CGMCC 1.15942</strain>
    </source>
</reference>
<proteinExistence type="predicted"/>